<accession>A0A6M3LLT6</accession>
<proteinExistence type="predicted"/>
<gene>
    <name evidence="1" type="ORF">MM415B05099_0002</name>
</gene>
<organism evidence="1">
    <name type="scientific">viral metagenome</name>
    <dbReference type="NCBI Taxonomy" id="1070528"/>
    <lineage>
        <taxon>unclassified sequences</taxon>
        <taxon>metagenomes</taxon>
        <taxon>organismal metagenomes</taxon>
    </lineage>
</organism>
<name>A0A6M3LLT6_9ZZZZ</name>
<sequence>MAKGETVQKDREVLLLIPMKLDKVTKGTKRFSAIDDQAICRQVYLRKDWAGETTVITVEIAKEN</sequence>
<dbReference type="EMBL" id="MT143352">
    <property type="protein sequence ID" value="QJA95880.1"/>
    <property type="molecule type" value="Genomic_DNA"/>
</dbReference>
<dbReference type="AlphaFoldDB" id="A0A6M3LLT6"/>
<protein>
    <submittedName>
        <fullName evidence="1">Uncharacterized protein</fullName>
    </submittedName>
</protein>
<evidence type="ECO:0000313" key="1">
    <source>
        <dbReference type="EMBL" id="QJA95880.1"/>
    </source>
</evidence>
<reference evidence="1" key="1">
    <citation type="submission" date="2020-03" db="EMBL/GenBank/DDBJ databases">
        <title>The deep terrestrial virosphere.</title>
        <authorList>
            <person name="Holmfeldt K."/>
            <person name="Nilsson E."/>
            <person name="Simone D."/>
            <person name="Lopez-Fernandez M."/>
            <person name="Wu X."/>
            <person name="de Brujin I."/>
            <person name="Lundin D."/>
            <person name="Andersson A."/>
            <person name="Bertilsson S."/>
            <person name="Dopson M."/>
        </authorList>
    </citation>
    <scope>NUCLEOTIDE SEQUENCE</scope>
    <source>
        <strain evidence="1">MM415B05099</strain>
    </source>
</reference>